<dbReference type="SMART" id="SM00487">
    <property type="entry name" value="DEXDc"/>
    <property type="match status" value="1"/>
</dbReference>
<feature type="domain" description="Helicase ATP-binding" evidence="2">
    <location>
        <begin position="417"/>
        <end position="572"/>
    </location>
</feature>
<dbReference type="Pfam" id="PF00176">
    <property type="entry name" value="SNF2-rel_dom"/>
    <property type="match status" value="1"/>
</dbReference>
<dbReference type="Gene3D" id="3.40.50.10810">
    <property type="entry name" value="Tandem AAA-ATPase domain"/>
    <property type="match status" value="1"/>
</dbReference>
<dbReference type="FunFam" id="3.40.50.300:FF:000533">
    <property type="entry name" value="Helicase, Snf2 family"/>
    <property type="match status" value="1"/>
</dbReference>
<dbReference type="Pfam" id="PF12419">
    <property type="entry name" value="DUF3670"/>
    <property type="match status" value="1"/>
</dbReference>
<evidence type="ECO:0000256" key="1">
    <source>
        <dbReference type="ARBA" id="ARBA00022801"/>
    </source>
</evidence>
<dbReference type="CDD" id="cd18793">
    <property type="entry name" value="SF2_C_SNF"/>
    <property type="match status" value="1"/>
</dbReference>
<feature type="domain" description="Helicase C-terminal" evidence="3">
    <location>
        <begin position="699"/>
        <end position="853"/>
    </location>
</feature>
<dbReference type="GO" id="GO:0016787">
    <property type="term" value="F:hydrolase activity"/>
    <property type="evidence" value="ECO:0007669"/>
    <property type="project" value="UniProtKB-KW"/>
</dbReference>
<dbReference type="PROSITE" id="PS51192">
    <property type="entry name" value="HELICASE_ATP_BIND_1"/>
    <property type="match status" value="1"/>
</dbReference>
<accession>A0A5A7SGF8</accession>
<dbReference type="OrthoDB" id="9760715at2"/>
<dbReference type="SMART" id="SM00490">
    <property type="entry name" value="HELICc"/>
    <property type="match status" value="1"/>
</dbReference>
<evidence type="ECO:0000259" key="2">
    <source>
        <dbReference type="PROSITE" id="PS51192"/>
    </source>
</evidence>
<dbReference type="SUPFAM" id="SSF52540">
    <property type="entry name" value="P-loop containing nucleoside triphosphate hydrolases"/>
    <property type="match status" value="2"/>
</dbReference>
<dbReference type="Pfam" id="PF00271">
    <property type="entry name" value="Helicase_C"/>
    <property type="match status" value="1"/>
</dbReference>
<dbReference type="PANTHER" id="PTHR10799">
    <property type="entry name" value="SNF2/RAD54 HELICASE FAMILY"/>
    <property type="match status" value="1"/>
</dbReference>
<dbReference type="GO" id="GO:0004386">
    <property type="term" value="F:helicase activity"/>
    <property type="evidence" value="ECO:0007669"/>
    <property type="project" value="UniProtKB-KW"/>
</dbReference>
<evidence type="ECO:0000313" key="4">
    <source>
        <dbReference type="EMBL" id="KAA0023555.1"/>
    </source>
</evidence>
<keyword evidence="4" id="KW-0067">ATP-binding</keyword>
<dbReference type="AlphaFoldDB" id="A0A5A7SGF8"/>
<dbReference type="InterPro" id="IPR049730">
    <property type="entry name" value="SNF2/RAD54-like_C"/>
</dbReference>
<comment type="caution">
    <text evidence="4">The sequence shown here is derived from an EMBL/GenBank/DDBJ whole genome shotgun (WGS) entry which is preliminary data.</text>
</comment>
<evidence type="ECO:0000259" key="3">
    <source>
        <dbReference type="PROSITE" id="PS51194"/>
    </source>
</evidence>
<dbReference type="InterPro" id="IPR022138">
    <property type="entry name" value="DUF3670"/>
</dbReference>
<dbReference type="EMBL" id="VLNY01000003">
    <property type="protein sequence ID" value="KAA0023555.1"/>
    <property type="molecule type" value="Genomic_DNA"/>
</dbReference>
<sequence>MPAQLSFIPADPPRESQLARWGDGAGTDRIDVVADPGVAPTGVDATMLAVAATDATASESAAYWRHAHRLALVLLAEGRVRPTVTAAGFAAWRVGGLDVARRLLIAETAAAMPAEARAIPIDAVDPPLLHSSHRLLRDYLDAVVDSVIGTNSISAEHLRQWTELAEHSEAEPLPLALRIDHDETSGTFALTVLVHDDGRVRSLDDVWTGTDPVVRARAMSALRDAERVWPTLGAVLDDHAPGSVVIGDADVSELLAGVAQQLGTLGVDIHWERHLLHTAVALHQRALHQGSCSTDESLGFEWRIVLDGSVLTEAETAELAAATRPLVRLRNSWVLAAPSTVQRAAQKQSETVSALSGVAAALTGTIEVDHAPVRVIDSAWLADLRQRLSAPVEPIAVPANLQATLRQYQEHGFAWLARMTAMGLGVCLADDMGLGKTVTVIALHLHRQLDADTAGPTLIVCPASLMGNWEREIRRFAPGTPVYRFHGAGRQVDSTTTGFVLTTYGTVVRSAPTAVTWQLMVADEAQYIKNPSSESARALRDVTARVRVALTGAPVENSLTDLWAILDWASPGLLGDRAQFRRTYARPIEERRDPIVTERLTRVIRPFVLRRRKSDPGIAPELPTKTVTDQVVSMTREQAGLYRAAVDEGLAAVAETTDITRRGQIMGLLTALKQICNHPAQYLRESDPVIEGRSEKLDLVDDLIDTIIAEDGAVLIFTQYVAMARLLERHLESRGVATLFLHGGTAVSERQALVDRFQAAAAPVFLLSLKAGGTGLNLMRADHVIHYDRWWNPAVEAQATDRAYRIGQTKPVQVHRMLTEGTIEDRIAAMIADKSDLADSVLSDEKSVIATLSGMSNDVLRDFIELKEQM</sequence>
<dbReference type="Gene3D" id="3.40.50.300">
    <property type="entry name" value="P-loop containing nucleotide triphosphate hydrolases"/>
    <property type="match status" value="1"/>
</dbReference>
<dbReference type="PROSITE" id="PS51194">
    <property type="entry name" value="HELICASE_CTER"/>
    <property type="match status" value="1"/>
</dbReference>
<keyword evidence="4" id="KW-0347">Helicase</keyword>
<dbReference type="InterPro" id="IPR014001">
    <property type="entry name" value="Helicase_ATP-bd"/>
</dbReference>
<evidence type="ECO:0000313" key="5">
    <source>
        <dbReference type="Proteomes" id="UP000322244"/>
    </source>
</evidence>
<gene>
    <name evidence="4" type="ORF">FOY51_09170</name>
</gene>
<keyword evidence="4" id="KW-0547">Nucleotide-binding</keyword>
<keyword evidence="5" id="KW-1185">Reference proteome</keyword>
<name>A0A5A7SGF8_9NOCA</name>
<dbReference type="RefSeq" id="WP_149429901.1">
    <property type="nucleotide sequence ID" value="NZ_VLNY01000003.1"/>
</dbReference>
<reference evidence="4 5" key="1">
    <citation type="submission" date="2019-07" db="EMBL/GenBank/DDBJ databases">
        <title>Rhodococcus cavernicolus sp. nov., isolated from a cave.</title>
        <authorList>
            <person name="Lee S.D."/>
        </authorList>
    </citation>
    <scope>NUCLEOTIDE SEQUENCE [LARGE SCALE GENOMIC DNA]</scope>
    <source>
        <strain evidence="4 5">C1-24</strain>
    </source>
</reference>
<protein>
    <submittedName>
        <fullName evidence="4">ATP-dependent helicase</fullName>
    </submittedName>
</protein>
<dbReference type="FunFam" id="3.40.50.10810:FF:000031">
    <property type="entry name" value="Helicase, SNF2/RAD54 family"/>
    <property type="match status" value="1"/>
</dbReference>
<dbReference type="GO" id="GO:0005524">
    <property type="term" value="F:ATP binding"/>
    <property type="evidence" value="ECO:0007669"/>
    <property type="project" value="InterPro"/>
</dbReference>
<dbReference type="InterPro" id="IPR001650">
    <property type="entry name" value="Helicase_C-like"/>
</dbReference>
<organism evidence="4 5">
    <name type="scientific">Antrihabitans cavernicola</name>
    <dbReference type="NCBI Taxonomy" id="2495913"/>
    <lineage>
        <taxon>Bacteria</taxon>
        <taxon>Bacillati</taxon>
        <taxon>Actinomycetota</taxon>
        <taxon>Actinomycetes</taxon>
        <taxon>Mycobacteriales</taxon>
        <taxon>Nocardiaceae</taxon>
        <taxon>Antrihabitans</taxon>
    </lineage>
</organism>
<dbReference type="InterPro" id="IPR000330">
    <property type="entry name" value="SNF2_N"/>
</dbReference>
<dbReference type="InterPro" id="IPR038718">
    <property type="entry name" value="SNF2-like_sf"/>
</dbReference>
<keyword evidence="1" id="KW-0378">Hydrolase</keyword>
<dbReference type="Proteomes" id="UP000322244">
    <property type="component" value="Unassembled WGS sequence"/>
</dbReference>
<dbReference type="InterPro" id="IPR027417">
    <property type="entry name" value="P-loop_NTPase"/>
</dbReference>
<proteinExistence type="predicted"/>